<dbReference type="InterPro" id="IPR056083">
    <property type="entry name" value="DUF7666"/>
</dbReference>
<dbReference type="InterPro" id="IPR002989">
    <property type="entry name" value="Mycobac_pentapep"/>
</dbReference>
<organism evidence="2 3">
    <name type="scientific">Bilifractor porci</name>
    <dbReference type="NCBI Taxonomy" id="2606636"/>
    <lineage>
        <taxon>Bacteria</taxon>
        <taxon>Bacillati</taxon>
        <taxon>Bacillota</taxon>
        <taxon>Clostridia</taxon>
        <taxon>Lachnospirales</taxon>
        <taxon>Lachnospiraceae</taxon>
        <taxon>Bilifractor</taxon>
    </lineage>
</organism>
<dbReference type="RefSeq" id="WP_154457330.1">
    <property type="nucleotide sequence ID" value="NZ_VUMV01000002.1"/>
</dbReference>
<name>A0A7X2P7L0_9FIRM</name>
<evidence type="ECO:0000313" key="2">
    <source>
        <dbReference type="EMBL" id="MST81530.1"/>
    </source>
</evidence>
<accession>A0A7X2P7L0</accession>
<dbReference type="EMBL" id="VUMV01000002">
    <property type="protein sequence ID" value="MST81530.1"/>
    <property type="molecule type" value="Genomic_DNA"/>
</dbReference>
<comment type="caution">
    <text evidence="2">The sequence shown here is derived from an EMBL/GenBank/DDBJ whole genome shotgun (WGS) entry which is preliminary data.</text>
</comment>
<gene>
    <name evidence="2" type="ORF">FYJ60_04300</name>
</gene>
<reference evidence="2 3" key="1">
    <citation type="submission" date="2019-08" db="EMBL/GenBank/DDBJ databases">
        <title>In-depth cultivation of the pig gut microbiome towards novel bacterial diversity and tailored functional studies.</title>
        <authorList>
            <person name="Wylensek D."/>
            <person name="Hitch T.C.A."/>
            <person name="Clavel T."/>
        </authorList>
    </citation>
    <scope>NUCLEOTIDE SEQUENCE [LARGE SCALE GENOMIC DNA]</scope>
    <source>
        <strain evidence="2 3">Oil+RF-744-WCA-WT-13</strain>
    </source>
</reference>
<dbReference type="Proteomes" id="UP000466864">
    <property type="component" value="Unassembled WGS sequence"/>
</dbReference>
<evidence type="ECO:0000259" key="1">
    <source>
        <dbReference type="Pfam" id="PF24703"/>
    </source>
</evidence>
<dbReference type="Pfam" id="PF24703">
    <property type="entry name" value="DUF7666"/>
    <property type="match status" value="1"/>
</dbReference>
<keyword evidence="3" id="KW-1185">Reference proteome</keyword>
<proteinExistence type="predicted"/>
<dbReference type="Pfam" id="PF01469">
    <property type="entry name" value="Pentapeptide_2"/>
    <property type="match status" value="2"/>
</dbReference>
<sequence length="301" mass="34321">MKGYKVFHKDWTCRGKHYTCPGYFEEDVKPKICNAGMHFCERALDCFNYCCFNTDNHVAEVEAVGEIDTDGEKYCTNKLKIIREIPWNEVLKLVNVGKDCTGRGNTGNYNAGHYNTGEANTGNCNTGSNNAGEHNAGYYNTGEANTGDCNAGDRNAGNRNAGDFNTGDWNIGSRNTGDWNFTNLSTGCFCTEEQHIKIFDKETNWTINDWRRSNGYRVMLYCPQKTKVVEWIEEGRMSEKEKEDNPTYKTTGGYLRVTEEYPDRQAWWDSLDEDSKNCVYDLPNFDAEKFYKCTGIRVDGK</sequence>
<evidence type="ECO:0000313" key="3">
    <source>
        <dbReference type="Proteomes" id="UP000466864"/>
    </source>
</evidence>
<dbReference type="AlphaFoldDB" id="A0A7X2P7L0"/>
<protein>
    <recommendedName>
        <fullName evidence="1">DUF7666 domain-containing protein</fullName>
    </recommendedName>
</protein>
<feature type="domain" description="DUF7666" evidence="1">
    <location>
        <begin position="1"/>
        <end position="92"/>
    </location>
</feature>